<name>A0AAV3XVL4_9GAST</name>
<gene>
    <name evidence="1" type="ORF">PoB_000066200</name>
</gene>
<evidence type="ECO:0000313" key="1">
    <source>
        <dbReference type="EMBL" id="GFN74156.1"/>
    </source>
</evidence>
<dbReference type="AlphaFoldDB" id="A0AAV3XVL4"/>
<reference evidence="1 2" key="1">
    <citation type="journal article" date="2021" name="Elife">
        <title>Chloroplast acquisition without the gene transfer in kleptoplastic sea slugs, Plakobranchus ocellatus.</title>
        <authorList>
            <person name="Maeda T."/>
            <person name="Takahashi S."/>
            <person name="Yoshida T."/>
            <person name="Shimamura S."/>
            <person name="Takaki Y."/>
            <person name="Nagai Y."/>
            <person name="Toyoda A."/>
            <person name="Suzuki Y."/>
            <person name="Arimoto A."/>
            <person name="Ishii H."/>
            <person name="Satoh N."/>
            <person name="Nishiyama T."/>
            <person name="Hasebe M."/>
            <person name="Maruyama T."/>
            <person name="Minagawa J."/>
            <person name="Obokata J."/>
            <person name="Shigenobu S."/>
        </authorList>
    </citation>
    <scope>NUCLEOTIDE SEQUENCE [LARGE SCALE GENOMIC DNA]</scope>
</reference>
<accession>A0AAV3XVL4</accession>
<sequence>MEHSASSGAQHHSSKISSASLMNAPSKFANLRAWSSVPLTLSNWPYRSSTLAYCPGLAPANKCYGDESRQDVSMYLSSSGLCEIRRNQRMSR</sequence>
<evidence type="ECO:0000313" key="2">
    <source>
        <dbReference type="Proteomes" id="UP000735302"/>
    </source>
</evidence>
<dbReference type="Proteomes" id="UP000735302">
    <property type="component" value="Unassembled WGS sequence"/>
</dbReference>
<organism evidence="1 2">
    <name type="scientific">Plakobranchus ocellatus</name>
    <dbReference type="NCBI Taxonomy" id="259542"/>
    <lineage>
        <taxon>Eukaryota</taxon>
        <taxon>Metazoa</taxon>
        <taxon>Spiralia</taxon>
        <taxon>Lophotrochozoa</taxon>
        <taxon>Mollusca</taxon>
        <taxon>Gastropoda</taxon>
        <taxon>Heterobranchia</taxon>
        <taxon>Euthyneura</taxon>
        <taxon>Panpulmonata</taxon>
        <taxon>Sacoglossa</taxon>
        <taxon>Placobranchoidea</taxon>
        <taxon>Plakobranchidae</taxon>
        <taxon>Plakobranchus</taxon>
    </lineage>
</organism>
<keyword evidence="2" id="KW-1185">Reference proteome</keyword>
<proteinExistence type="predicted"/>
<comment type="caution">
    <text evidence="1">The sequence shown here is derived from an EMBL/GenBank/DDBJ whole genome shotgun (WGS) entry which is preliminary data.</text>
</comment>
<dbReference type="EMBL" id="BLXT01000055">
    <property type="protein sequence ID" value="GFN74156.1"/>
    <property type="molecule type" value="Genomic_DNA"/>
</dbReference>
<protein>
    <submittedName>
        <fullName evidence="1">Uncharacterized protein</fullName>
    </submittedName>
</protein>